<dbReference type="PANTHER" id="PTHR24302:SF15">
    <property type="entry name" value="FATTY-ACID PEROXYGENASE"/>
    <property type="match status" value="1"/>
</dbReference>
<dbReference type="AlphaFoldDB" id="A0A9D4YR27"/>
<keyword evidence="2" id="KW-0349">Heme</keyword>
<dbReference type="VEuPathDB" id="VectorBase:RSAN_035512"/>
<dbReference type="GO" id="GO:0005506">
    <property type="term" value="F:iron ion binding"/>
    <property type="evidence" value="ECO:0007669"/>
    <property type="project" value="InterPro"/>
</dbReference>
<evidence type="ECO:0000256" key="4">
    <source>
        <dbReference type="ARBA" id="ARBA00023002"/>
    </source>
</evidence>
<keyword evidence="7" id="KW-0812">Transmembrane</keyword>
<keyword evidence="4" id="KW-0560">Oxidoreductase</keyword>
<proteinExistence type="inferred from homology"/>
<keyword evidence="3" id="KW-0479">Metal-binding</keyword>
<evidence type="ECO:0008006" key="10">
    <source>
        <dbReference type="Google" id="ProtNLM"/>
    </source>
</evidence>
<dbReference type="EMBL" id="JABSTV010001245">
    <property type="protein sequence ID" value="KAH7984778.1"/>
    <property type="molecule type" value="Genomic_DNA"/>
</dbReference>
<evidence type="ECO:0000313" key="8">
    <source>
        <dbReference type="EMBL" id="KAH7984778.1"/>
    </source>
</evidence>
<dbReference type="Gene3D" id="1.10.630.10">
    <property type="entry name" value="Cytochrome P450"/>
    <property type="match status" value="1"/>
</dbReference>
<evidence type="ECO:0000256" key="1">
    <source>
        <dbReference type="ARBA" id="ARBA00010617"/>
    </source>
</evidence>
<feature type="transmembrane region" description="Helical" evidence="7">
    <location>
        <begin position="6"/>
        <end position="23"/>
    </location>
</feature>
<dbReference type="InterPro" id="IPR050705">
    <property type="entry name" value="Cytochrome_P450_3A"/>
</dbReference>
<accession>A0A9D4YR27</accession>
<evidence type="ECO:0000256" key="2">
    <source>
        <dbReference type="ARBA" id="ARBA00022617"/>
    </source>
</evidence>
<dbReference type="PANTHER" id="PTHR24302">
    <property type="entry name" value="CYTOCHROME P450 FAMILY 3"/>
    <property type="match status" value="1"/>
</dbReference>
<evidence type="ECO:0000256" key="3">
    <source>
        <dbReference type="ARBA" id="ARBA00022723"/>
    </source>
</evidence>
<keyword evidence="7" id="KW-1133">Transmembrane helix</keyword>
<keyword evidence="9" id="KW-1185">Reference proteome</keyword>
<evidence type="ECO:0000256" key="6">
    <source>
        <dbReference type="ARBA" id="ARBA00023033"/>
    </source>
</evidence>
<dbReference type="GO" id="GO:0020037">
    <property type="term" value="F:heme binding"/>
    <property type="evidence" value="ECO:0007669"/>
    <property type="project" value="InterPro"/>
</dbReference>
<comment type="similarity">
    <text evidence="1">Belongs to the cytochrome P450 family.</text>
</comment>
<keyword evidence="6" id="KW-0503">Monooxygenase</keyword>
<evidence type="ECO:0000256" key="7">
    <source>
        <dbReference type="SAM" id="Phobius"/>
    </source>
</evidence>
<reference evidence="8" key="1">
    <citation type="journal article" date="2020" name="Cell">
        <title>Large-Scale Comparative Analyses of Tick Genomes Elucidate Their Genetic Diversity and Vector Capacities.</title>
        <authorList>
            <consortium name="Tick Genome and Microbiome Consortium (TIGMIC)"/>
            <person name="Jia N."/>
            <person name="Wang J."/>
            <person name="Shi W."/>
            <person name="Du L."/>
            <person name="Sun Y."/>
            <person name="Zhan W."/>
            <person name="Jiang J.F."/>
            <person name="Wang Q."/>
            <person name="Zhang B."/>
            <person name="Ji P."/>
            <person name="Bell-Sakyi L."/>
            <person name="Cui X.M."/>
            <person name="Yuan T.T."/>
            <person name="Jiang B.G."/>
            <person name="Yang W.F."/>
            <person name="Lam T.T."/>
            <person name="Chang Q.C."/>
            <person name="Ding S.J."/>
            <person name="Wang X.J."/>
            <person name="Zhu J.G."/>
            <person name="Ruan X.D."/>
            <person name="Zhao L."/>
            <person name="Wei J.T."/>
            <person name="Ye R.Z."/>
            <person name="Que T.C."/>
            <person name="Du C.H."/>
            <person name="Zhou Y.H."/>
            <person name="Cheng J.X."/>
            <person name="Dai P.F."/>
            <person name="Guo W.B."/>
            <person name="Han X.H."/>
            <person name="Huang E.J."/>
            <person name="Li L.F."/>
            <person name="Wei W."/>
            <person name="Gao Y.C."/>
            <person name="Liu J.Z."/>
            <person name="Shao H.Z."/>
            <person name="Wang X."/>
            <person name="Wang C.C."/>
            <person name="Yang T.C."/>
            <person name="Huo Q.B."/>
            <person name="Li W."/>
            <person name="Chen H.Y."/>
            <person name="Chen S.E."/>
            <person name="Zhou L.G."/>
            <person name="Ni X.B."/>
            <person name="Tian J.H."/>
            <person name="Sheng Y."/>
            <person name="Liu T."/>
            <person name="Pan Y.S."/>
            <person name="Xia L.Y."/>
            <person name="Li J."/>
            <person name="Zhao F."/>
            <person name="Cao W.C."/>
        </authorList>
    </citation>
    <scope>NUCLEOTIDE SEQUENCE</scope>
    <source>
        <strain evidence="8">Rsan-2018</strain>
    </source>
</reference>
<evidence type="ECO:0000256" key="5">
    <source>
        <dbReference type="ARBA" id="ARBA00023004"/>
    </source>
</evidence>
<dbReference type="Proteomes" id="UP000821837">
    <property type="component" value="Chromosome 1"/>
</dbReference>
<name>A0A9D4YR27_RHISA</name>
<protein>
    <recommendedName>
        <fullName evidence="10">Cytochrome P450</fullName>
    </recommendedName>
</protein>
<organism evidence="8 9">
    <name type="scientific">Rhipicephalus sanguineus</name>
    <name type="common">Brown dog tick</name>
    <name type="synonym">Ixodes sanguineus</name>
    <dbReference type="NCBI Taxonomy" id="34632"/>
    <lineage>
        <taxon>Eukaryota</taxon>
        <taxon>Metazoa</taxon>
        <taxon>Ecdysozoa</taxon>
        <taxon>Arthropoda</taxon>
        <taxon>Chelicerata</taxon>
        <taxon>Arachnida</taxon>
        <taxon>Acari</taxon>
        <taxon>Parasitiformes</taxon>
        <taxon>Ixodida</taxon>
        <taxon>Ixodoidea</taxon>
        <taxon>Ixodidae</taxon>
        <taxon>Rhipicephalinae</taxon>
        <taxon>Rhipicephalus</taxon>
        <taxon>Rhipicephalus</taxon>
    </lineage>
</organism>
<dbReference type="InterPro" id="IPR036396">
    <property type="entry name" value="Cyt_P450_sf"/>
</dbReference>
<keyword evidence="7" id="KW-0472">Membrane</keyword>
<comment type="caution">
    <text evidence="8">The sequence shown here is derived from an EMBL/GenBank/DDBJ whole genome shotgun (WGS) entry which is preliminary data.</text>
</comment>
<dbReference type="GO" id="GO:0016705">
    <property type="term" value="F:oxidoreductase activity, acting on paired donors, with incorporation or reduction of molecular oxygen"/>
    <property type="evidence" value="ECO:0007669"/>
    <property type="project" value="InterPro"/>
</dbReference>
<reference evidence="8" key="2">
    <citation type="submission" date="2021-09" db="EMBL/GenBank/DDBJ databases">
        <authorList>
            <person name="Jia N."/>
            <person name="Wang J."/>
            <person name="Shi W."/>
            <person name="Du L."/>
            <person name="Sun Y."/>
            <person name="Zhan W."/>
            <person name="Jiang J."/>
            <person name="Wang Q."/>
            <person name="Zhang B."/>
            <person name="Ji P."/>
            <person name="Sakyi L.B."/>
            <person name="Cui X."/>
            <person name="Yuan T."/>
            <person name="Jiang B."/>
            <person name="Yang W."/>
            <person name="Lam T.T.-Y."/>
            <person name="Chang Q."/>
            <person name="Ding S."/>
            <person name="Wang X."/>
            <person name="Zhu J."/>
            <person name="Ruan X."/>
            <person name="Zhao L."/>
            <person name="Wei J."/>
            <person name="Que T."/>
            <person name="Du C."/>
            <person name="Cheng J."/>
            <person name="Dai P."/>
            <person name="Han X."/>
            <person name="Huang E."/>
            <person name="Gao Y."/>
            <person name="Liu J."/>
            <person name="Shao H."/>
            <person name="Ye R."/>
            <person name="Li L."/>
            <person name="Wei W."/>
            <person name="Wang X."/>
            <person name="Wang C."/>
            <person name="Huo Q."/>
            <person name="Li W."/>
            <person name="Guo W."/>
            <person name="Chen H."/>
            <person name="Chen S."/>
            <person name="Zhou L."/>
            <person name="Zhou L."/>
            <person name="Ni X."/>
            <person name="Tian J."/>
            <person name="Zhou Y."/>
            <person name="Sheng Y."/>
            <person name="Liu T."/>
            <person name="Pan Y."/>
            <person name="Xia L."/>
            <person name="Li J."/>
            <person name="Zhao F."/>
            <person name="Cao W."/>
        </authorList>
    </citation>
    <scope>NUCLEOTIDE SEQUENCE</scope>
    <source>
        <strain evidence="8">Rsan-2018</strain>
        <tissue evidence="8">Larvae</tissue>
    </source>
</reference>
<keyword evidence="5" id="KW-0408">Iron</keyword>
<evidence type="ECO:0000313" key="9">
    <source>
        <dbReference type="Proteomes" id="UP000821837"/>
    </source>
</evidence>
<gene>
    <name evidence="8" type="ORF">HPB52_024002</name>
</gene>
<sequence>MWAEVLFSFLLVVFSASLSWFLRRKRKLGHFRRHGIPGPEPDFFWGNYLQLKEDRIETARLTISKRRRLQALQSAVPRQRHSHPMTLCRDHHSGLRDVAVPPTVTKISGDSDKVGRDVWCSWPRYYVVVLMFPVFGAQVMERWIAEYGKVFGYYSGEMPFIVVSDPDMIKQCLVKEFPTFHDRAPFVLSVEPFTSCMLQLTGTHYFTSCRAKPD</sequence>
<dbReference type="SUPFAM" id="SSF48264">
    <property type="entry name" value="Cytochrome P450"/>
    <property type="match status" value="1"/>
</dbReference>
<dbReference type="GO" id="GO:0008395">
    <property type="term" value="F:steroid hydroxylase activity"/>
    <property type="evidence" value="ECO:0007669"/>
    <property type="project" value="TreeGrafter"/>
</dbReference>